<dbReference type="InterPro" id="IPR013216">
    <property type="entry name" value="Methyltransf_11"/>
</dbReference>
<sequence length="202" mass="23922">MSKTDPEKWPGLKRRQLRRAHFILDRIGAHLPPALLDFGCGNGALVAACRERSIKAVGVDVGINLLFPIPMVHYDGQKLPFQDNSIEAVSALFVLHHTPDPVKALQELTRVTRHKLLIIEDVWYNRHQKFWLHFFHYLFEYFMAMANLFGQSRWKVSTSFHFRTEQEWLHIFRDLRLKHRETIPLTLLKYFPVKHRIFVLEK</sequence>
<accession>A0ABV6YWU0</accession>
<keyword evidence="3" id="KW-1185">Reference proteome</keyword>
<evidence type="ECO:0000313" key="2">
    <source>
        <dbReference type="EMBL" id="MFC1850634.1"/>
    </source>
</evidence>
<organism evidence="2 3">
    <name type="scientific">candidate division CSSED10-310 bacterium</name>
    <dbReference type="NCBI Taxonomy" id="2855610"/>
    <lineage>
        <taxon>Bacteria</taxon>
        <taxon>Bacteria division CSSED10-310</taxon>
    </lineage>
</organism>
<dbReference type="GO" id="GO:0032259">
    <property type="term" value="P:methylation"/>
    <property type="evidence" value="ECO:0007669"/>
    <property type="project" value="UniProtKB-KW"/>
</dbReference>
<dbReference type="Pfam" id="PF08241">
    <property type="entry name" value="Methyltransf_11"/>
    <property type="match status" value="1"/>
</dbReference>
<evidence type="ECO:0000313" key="3">
    <source>
        <dbReference type="Proteomes" id="UP001594351"/>
    </source>
</evidence>
<dbReference type="EC" id="2.1.1.-" evidence="2"/>
<proteinExistence type="predicted"/>
<feature type="domain" description="Methyltransferase type 11" evidence="1">
    <location>
        <begin position="36"/>
        <end position="114"/>
    </location>
</feature>
<dbReference type="InterPro" id="IPR029063">
    <property type="entry name" value="SAM-dependent_MTases_sf"/>
</dbReference>
<reference evidence="2 3" key="1">
    <citation type="submission" date="2024-09" db="EMBL/GenBank/DDBJ databases">
        <title>Laminarin stimulates single cell rates of sulfate reduction while oxygen inhibits transcriptomic activity in coastal marine sediment.</title>
        <authorList>
            <person name="Lindsay M."/>
            <person name="Orcutt B."/>
            <person name="Emerson D."/>
            <person name="Stepanauskas R."/>
            <person name="D'Angelo T."/>
        </authorList>
    </citation>
    <scope>NUCLEOTIDE SEQUENCE [LARGE SCALE GENOMIC DNA]</scope>
    <source>
        <strain evidence="2">SAG AM-311-K15</strain>
    </source>
</reference>
<name>A0ABV6YWU0_UNCC1</name>
<dbReference type="EMBL" id="JBHPBY010000113">
    <property type="protein sequence ID" value="MFC1850634.1"/>
    <property type="molecule type" value="Genomic_DNA"/>
</dbReference>
<dbReference type="SUPFAM" id="SSF53335">
    <property type="entry name" value="S-adenosyl-L-methionine-dependent methyltransferases"/>
    <property type="match status" value="1"/>
</dbReference>
<protein>
    <submittedName>
        <fullName evidence="2">Class I SAM-dependent methyltransferase</fullName>
        <ecNumber evidence="2">2.1.1.-</ecNumber>
    </submittedName>
</protein>
<keyword evidence="2" id="KW-0808">Transferase</keyword>
<dbReference type="Gene3D" id="3.40.50.150">
    <property type="entry name" value="Vaccinia Virus protein VP39"/>
    <property type="match status" value="1"/>
</dbReference>
<dbReference type="Proteomes" id="UP001594351">
    <property type="component" value="Unassembled WGS sequence"/>
</dbReference>
<dbReference type="GO" id="GO:0008168">
    <property type="term" value="F:methyltransferase activity"/>
    <property type="evidence" value="ECO:0007669"/>
    <property type="project" value="UniProtKB-KW"/>
</dbReference>
<comment type="caution">
    <text evidence="2">The sequence shown here is derived from an EMBL/GenBank/DDBJ whole genome shotgun (WGS) entry which is preliminary data.</text>
</comment>
<gene>
    <name evidence="2" type="ORF">ACFL27_10620</name>
</gene>
<keyword evidence="2" id="KW-0489">Methyltransferase</keyword>
<evidence type="ECO:0000259" key="1">
    <source>
        <dbReference type="Pfam" id="PF08241"/>
    </source>
</evidence>